<accession>A0A1D3TXZ3</accession>
<proteinExistence type="predicted"/>
<evidence type="ECO:0000313" key="1">
    <source>
        <dbReference type="EMBL" id="SCP99248.1"/>
    </source>
</evidence>
<dbReference type="EMBL" id="FMKA01000035">
    <property type="protein sequence ID" value="SCP99248.1"/>
    <property type="molecule type" value="Genomic_DNA"/>
</dbReference>
<reference evidence="1 2" key="1">
    <citation type="submission" date="2016-09" db="EMBL/GenBank/DDBJ databases">
        <authorList>
            <person name="Capua I."/>
            <person name="De Benedictis P."/>
            <person name="Joannis T."/>
            <person name="Lombin L.H."/>
            <person name="Cattoli G."/>
        </authorList>
    </citation>
    <scope>NUCLEOTIDE SEQUENCE [LARGE SCALE GENOMIC DNA]</scope>
    <source>
        <strain evidence="1 2">GluBS11</strain>
    </source>
</reference>
<evidence type="ECO:0000313" key="2">
    <source>
        <dbReference type="Proteomes" id="UP000199315"/>
    </source>
</evidence>
<evidence type="ECO:0008006" key="3">
    <source>
        <dbReference type="Google" id="ProtNLM"/>
    </source>
</evidence>
<protein>
    <recommendedName>
        <fullName evidence="3">HD domain-containing protein</fullName>
    </recommendedName>
</protein>
<dbReference type="Gene3D" id="1.10.3210.10">
    <property type="entry name" value="Hypothetical protein af1432"/>
    <property type="match status" value="1"/>
</dbReference>
<dbReference type="AlphaFoldDB" id="A0A1D3TXZ3"/>
<dbReference type="Proteomes" id="UP000199315">
    <property type="component" value="Unassembled WGS sequence"/>
</dbReference>
<name>A0A1D3TXZ3_9FIRM</name>
<organism evidence="1 2">
    <name type="scientific">Anaerobium acetethylicum</name>
    <dbReference type="NCBI Taxonomy" id="1619234"/>
    <lineage>
        <taxon>Bacteria</taxon>
        <taxon>Bacillati</taxon>
        <taxon>Bacillota</taxon>
        <taxon>Clostridia</taxon>
        <taxon>Lachnospirales</taxon>
        <taxon>Lachnospiraceae</taxon>
        <taxon>Anaerobium</taxon>
    </lineage>
</organism>
<dbReference type="SUPFAM" id="SSF109604">
    <property type="entry name" value="HD-domain/PDEase-like"/>
    <property type="match status" value="1"/>
</dbReference>
<dbReference type="STRING" id="1619234.SAMN05421730_103544"/>
<gene>
    <name evidence="1" type="ORF">SAMN05421730_103544</name>
</gene>
<keyword evidence="2" id="KW-1185">Reference proteome</keyword>
<sequence length="179" mass="21426">MQHIVMRRAQKLRNDWKKEYYETVRDIIEHPVMQEMRKYQQHCHTDCLQHCVNVSYHNYLICRVLRLDARAAARAGLLHDLFLYDWRLHAGITGDRFHAMTHPRRALRNAEKYFMLSELEKDIILKHMWPLTVIPPKSLESLIIGIVDKTCGLFEISEFYSEKWMAETSQKLSGRKKER</sequence>